<gene>
    <name evidence="1" type="ORF">JZ751_008834</name>
</gene>
<evidence type="ECO:0000313" key="1">
    <source>
        <dbReference type="EMBL" id="KAG9345690.1"/>
    </source>
</evidence>
<dbReference type="PANTHER" id="PTHR22774">
    <property type="entry name" value="CHOREIN N-TERMINAL DOMAIN-CONTAINING PROTEIN"/>
    <property type="match status" value="1"/>
</dbReference>
<organism evidence="1 2">
    <name type="scientific">Albula glossodonta</name>
    <name type="common">roundjaw bonefish</name>
    <dbReference type="NCBI Taxonomy" id="121402"/>
    <lineage>
        <taxon>Eukaryota</taxon>
        <taxon>Metazoa</taxon>
        <taxon>Chordata</taxon>
        <taxon>Craniata</taxon>
        <taxon>Vertebrata</taxon>
        <taxon>Euteleostomi</taxon>
        <taxon>Actinopterygii</taxon>
        <taxon>Neopterygii</taxon>
        <taxon>Teleostei</taxon>
        <taxon>Albuliformes</taxon>
        <taxon>Albulidae</taxon>
        <taxon>Albula</taxon>
    </lineage>
</organism>
<protein>
    <submittedName>
        <fullName evidence="1">Uncharacterized protein</fullName>
    </submittedName>
</protein>
<dbReference type="AlphaFoldDB" id="A0A8T2P1V2"/>
<evidence type="ECO:0000313" key="2">
    <source>
        <dbReference type="Proteomes" id="UP000824540"/>
    </source>
</evidence>
<name>A0A8T2P1V2_9TELE</name>
<keyword evidence="2" id="KW-1185">Reference proteome</keyword>
<comment type="caution">
    <text evidence="1">The sequence shown here is derived from an EMBL/GenBank/DDBJ whole genome shotgun (WGS) entry which is preliminary data.</text>
</comment>
<accession>A0A8T2P1V2</accession>
<dbReference type="Proteomes" id="UP000824540">
    <property type="component" value="Unassembled WGS sequence"/>
</dbReference>
<dbReference type="OrthoDB" id="43807at2759"/>
<proteinExistence type="predicted"/>
<dbReference type="EMBL" id="JAFBMS010000017">
    <property type="protein sequence ID" value="KAG9345690.1"/>
    <property type="molecule type" value="Genomic_DNA"/>
</dbReference>
<sequence length="185" mass="19997">MDVVQTMIRKISSSLPVTVETSSQPALKFAKNLSPDKINLSTLKGEGQLTNLELDEEVLQNMLDLPTWLAINKVGCNKAAIRGAFCRWLGAEGSSARSAQRPQMDVESSAQLCGLEPCCSHSSGRCIRQRLLKRGTVSLRQEAHGVSFSKEQTLPLAFSEVGSRAEVTGRFKSTRGQGEVSGNGC</sequence>
<dbReference type="InterPro" id="IPR026728">
    <property type="entry name" value="BLTP3A/B"/>
</dbReference>
<reference evidence="1" key="1">
    <citation type="thesis" date="2021" institute="BYU ScholarsArchive" country="Provo, UT, USA">
        <title>Applications of and Algorithms for Genome Assembly and Genomic Analyses with an Emphasis on Marine Teleosts.</title>
        <authorList>
            <person name="Pickett B.D."/>
        </authorList>
    </citation>
    <scope>NUCLEOTIDE SEQUENCE</scope>
    <source>
        <strain evidence="1">HI-2016</strain>
    </source>
</reference>
<dbReference type="PANTHER" id="PTHR22774:SF17">
    <property type="entry name" value="BRIDGE-LIKE LIPID TRANSFER PROTEIN FAMILY MEMBER 3B"/>
    <property type="match status" value="1"/>
</dbReference>
<dbReference type="Pfam" id="PF24917">
    <property type="entry name" value="BLTP3A_B"/>
    <property type="match status" value="1"/>
</dbReference>